<dbReference type="InterPro" id="IPR010736">
    <property type="entry name" value="SHIPPO-rpt"/>
</dbReference>
<feature type="compositionally biased region" description="Basic and acidic residues" evidence="1">
    <location>
        <begin position="500"/>
        <end position="510"/>
    </location>
</feature>
<evidence type="ECO:0000256" key="1">
    <source>
        <dbReference type="SAM" id="MobiDB-lite"/>
    </source>
</evidence>
<dbReference type="Proteomes" id="UP000008370">
    <property type="component" value="Unassembled WGS sequence"/>
</dbReference>
<dbReference type="HOGENOM" id="CLU_023802_0_0_1"/>
<feature type="region of interest" description="Disordered" evidence="1">
    <location>
        <begin position="483"/>
        <end position="510"/>
    </location>
</feature>
<feature type="region of interest" description="Disordered" evidence="1">
    <location>
        <begin position="671"/>
        <end position="703"/>
    </location>
</feature>
<dbReference type="EMBL" id="JH930473">
    <property type="protein sequence ID" value="EKM54596.1"/>
    <property type="molecule type" value="Genomic_DNA"/>
</dbReference>
<feature type="region of interest" description="Disordered" evidence="1">
    <location>
        <begin position="1"/>
        <end position="77"/>
    </location>
</feature>
<reference evidence="2 3" key="1">
    <citation type="journal article" date="2012" name="BMC Genomics">
        <title>Comparative genomics of the white-rot fungi, Phanerochaete carnosa and P. chrysosporium, to elucidate the genetic basis of the distinct wood types they colonize.</title>
        <authorList>
            <person name="Suzuki H."/>
            <person name="MacDonald J."/>
            <person name="Syed K."/>
            <person name="Salamov A."/>
            <person name="Hori C."/>
            <person name="Aerts A."/>
            <person name="Henrissat B."/>
            <person name="Wiebenga A."/>
            <person name="vanKuyk P.A."/>
            <person name="Barry K."/>
            <person name="Lindquist E."/>
            <person name="LaButti K."/>
            <person name="Lapidus A."/>
            <person name="Lucas S."/>
            <person name="Coutinho P."/>
            <person name="Gong Y."/>
            <person name="Samejima M."/>
            <person name="Mahadevan R."/>
            <person name="Abou-Zaid M."/>
            <person name="de Vries R.P."/>
            <person name="Igarashi K."/>
            <person name="Yadav J.S."/>
            <person name="Grigoriev I.V."/>
            <person name="Master E.R."/>
        </authorList>
    </citation>
    <scope>NUCLEOTIDE SEQUENCE [LARGE SCALE GENOMIC DNA]</scope>
    <source>
        <strain evidence="2 3">HHB-10118-sp</strain>
    </source>
</reference>
<dbReference type="STRING" id="650164.K5UWZ0"/>
<dbReference type="AlphaFoldDB" id="K5UWZ0"/>
<dbReference type="Pfam" id="PF07004">
    <property type="entry name" value="SHIPPO-rpt"/>
    <property type="match status" value="1"/>
</dbReference>
<dbReference type="InParanoid" id="K5UWZ0"/>
<evidence type="ECO:0000313" key="3">
    <source>
        <dbReference type="Proteomes" id="UP000008370"/>
    </source>
</evidence>
<organism evidence="2 3">
    <name type="scientific">Phanerochaete carnosa (strain HHB-10118-sp)</name>
    <name type="common">White-rot fungus</name>
    <name type="synonym">Peniophora carnosa</name>
    <dbReference type="NCBI Taxonomy" id="650164"/>
    <lineage>
        <taxon>Eukaryota</taxon>
        <taxon>Fungi</taxon>
        <taxon>Dikarya</taxon>
        <taxon>Basidiomycota</taxon>
        <taxon>Agaricomycotina</taxon>
        <taxon>Agaricomycetes</taxon>
        <taxon>Polyporales</taxon>
        <taxon>Phanerochaetaceae</taxon>
        <taxon>Phanerochaete</taxon>
    </lineage>
</organism>
<evidence type="ECO:0008006" key="4">
    <source>
        <dbReference type="Google" id="ProtNLM"/>
    </source>
</evidence>
<feature type="region of interest" description="Disordered" evidence="1">
    <location>
        <begin position="253"/>
        <end position="275"/>
    </location>
</feature>
<dbReference type="RefSeq" id="XP_007397285.1">
    <property type="nucleotide sequence ID" value="XM_007397223.1"/>
</dbReference>
<protein>
    <recommendedName>
        <fullName evidence="4">Hyaluronan-mediated motility receptor C-terminal domain-containing protein</fullName>
    </recommendedName>
</protein>
<dbReference type="OrthoDB" id="419631at2759"/>
<dbReference type="KEGG" id="pco:PHACADRAFT_210395"/>
<proteinExistence type="predicted"/>
<feature type="compositionally biased region" description="Basic and acidic residues" evidence="1">
    <location>
        <begin position="682"/>
        <end position="694"/>
    </location>
</feature>
<keyword evidence="3" id="KW-1185">Reference proteome</keyword>
<gene>
    <name evidence="2" type="ORF">PHACADRAFT_210395</name>
</gene>
<dbReference type="GeneID" id="18912959"/>
<feature type="compositionally biased region" description="Polar residues" evidence="1">
    <location>
        <begin position="671"/>
        <end position="680"/>
    </location>
</feature>
<feature type="compositionally biased region" description="Basic and acidic residues" evidence="1">
    <location>
        <begin position="25"/>
        <end position="46"/>
    </location>
</feature>
<evidence type="ECO:0000313" key="2">
    <source>
        <dbReference type="EMBL" id="EKM54596.1"/>
    </source>
</evidence>
<feature type="compositionally biased region" description="Low complexity" evidence="1">
    <location>
        <begin position="260"/>
        <end position="271"/>
    </location>
</feature>
<sequence length="703" mass="80071">MFSRGNRFPAVKPPEVPGPNAYNVKDPEYDAYKRGAFLEKQDRFNDDEPSDVPGPGTYVTDDKTMGTKPAVSRTMNDRQAVLQRKVEELERLLAENKKASQAEVERIKTELGLVQRTNAEQTEQIGKLKKQNEIYDVRLKGLRHVSLSDQSEIKELRAKLRVSEHERSQLASKQGNAGDAKKALQALELRRRSENQEKDKQIEELEKAFATEKRRNGSLEAQLGDAKDEVDAELVEARFARQALEAELQQIRAESDRTRSSLASLRSQASSNEDELLQQLEDHRRTLSRVAQEYGRLASSTVPKTVHDRVKRDATALQLRVNRLERKFANAEGQVVELAQLIRHTMEQNDFLSHQLKEVEEELSFYTDELAFAFSERDDVNDDRGAECLSRGIAKDFYDSELLLRITLGDDREVWAHFDRLRTDELFLHSVFLLKHLDGARHDAETNLKQAAAAEKQQSELVRQLSAARAEHGNLQLELADTTRSIEQSRAGEQSLKRKHEAELQKARSERTALEQAMRREKDACERLTTTLQQSKAAEDALSAEVDQLSRELAEAEKYEQAYNGLVDEVDALVRRNALAEDEAQRLSRFNAEILGHHNPAQRIQYVDRIRSELHDTKQDLLMMTKDRDAFAAENDDLIRELQLYKSVAVPADFKPRSTLTRVARKPLTTQSLNARSSGKGSRLEATPEHDYKAGDMTLDEIL</sequence>
<feature type="compositionally biased region" description="Polar residues" evidence="1">
    <location>
        <begin position="483"/>
        <end position="492"/>
    </location>
</feature>
<name>K5UWZ0_PHACS</name>
<accession>K5UWZ0</accession>